<dbReference type="CDD" id="cd17546">
    <property type="entry name" value="REC_hyHK_CKI1_RcsC-like"/>
    <property type="match status" value="1"/>
</dbReference>
<dbReference type="SUPFAM" id="SSF47226">
    <property type="entry name" value="Histidine-containing phosphotransfer domain, HPT domain"/>
    <property type="match status" value="1"/>
</dbReference>
<dbReference type="GO" id="GO:0000155">
    <property type="term" value="F:phosphorelay sensor kinase activity"/>
    <property type="evidence" value="ECO:0007669"/>
    <property type="project" value="InterPro"/>
</dbReference>
<evidence type="ECO:0000259" key="25">
    <source>
        <dbReference type="PROSITE" id="PS50894"/>
    </source>
</evidence>
<keyword evidence="14 21" id="KW-0472">Membrane</keyword>
<dbReference type="InterPro" id="IPR004358">
    <property type="entry name" value="Sig_transdc_His_kin-like_C"/>
</dbReference>
<organism evidence="26 27">
    <name type="scientific">Escherichia coli TA447</name>
    <dbReference type="NCBI Taxonomy" id="656447"/>
    <lineage>
        <taxon>Bacteria</taxon>
        <taxon>Pseudomonadati</taxon>
        <taxon>Pseudomonadota</taxon>
        <taxon>Gammaproteobacteria</taxon>
        <taxon>Enterobacterales</taxon>
        <taxon>Enterobacteriaceae</taxon>
        <taxon>Escherichia</taxon>
    </lineage>
</organism>
<dbReference type="SMART" id="SM00448">
    <property type="entry name" value="REC"/>
    <property type="match status" value="1"/>
</dbReference>
<keyword evidence="20" id="KW-0175">Coiled coil</keyword>
<feature type="domain" description="Histidine kinase" evidence="22">
    <location>
        <begin position="509"/>
        <end position="723"/>
    </location>
</feature>
<dbReference type="InterPro" id="IPR036641">
    <property type="entry name" value="HPT_dom_sf"/>
</dbReference>
<dbReference type="EC" id="2.7.13.3" evidence="3"/>
<keyword evidence="7" id="KW-0808">Transferase</keyword>
<keyword evidence="6 19" id="KW-0597">Phosphoprotein</keyword>
<evidence type="ECO:0000256" key="15">
    <source>
        <dbReference type="ARBA" id="ARBA00055189"/>
    </source>
</evidence>
<comment type="caution">
    <text evidence="26">The sequence shown here is derived from an EMBL/GenBank/DDBJ whole genome shotgun (WGS) entry which is preliminary data.</text>
</comment>
<keyword evidence="9" id="KW-0547">Nucleotide-binding</keyword>
<evidence type="ECO:0000259" key="22">
    <source>
        <dbReference type="PROSITE" id="PS50109"/>
    </source>
</evidence>
<dbReference type="GO" id="GO:0005886">
    <property type="term" value="C:plasma membrane"/>
    <property type="evidence" value="ECO:0007669"/>
    <property type="project" value="UniProtKB-SubCell"/>
</dbReference>
<dbReference type="Pfam" id="PF00512">
    <property type="entry name" value="HisKA"/>
    <property type="match status" value="1"/>
</dbReference>
<accession>A0A1X3J3V0</accession>
<keyword evidence="11" id="KW-0067">ATP-binding</keyword>
<dbReference type="SMART" id="SM00387">
    <property type="entry name" value="HATPase_c"/>
    <property type="match status" value="1"/>
</dbReference>
<dbReference type="Gene3D" id="1.20.120.160">
    <property type="entry name" value="HPT domain"/>
    <property type="match status" value="1"/>
</dbReference>
<dbReference type="CDD" id="cd00088">
    <property type="entry name" value="HPT"/>
    <property type="match status" value="1"/>
</dbReference>
<evidence type="ECO:0000256" key="10">
    <source>
        <dbReference type="ARBA" id="ARBA00022777"/>
    </source>
</evidence>
<dbReference type="InterPro" id="IPR008207">
    <property type="entry name" value="Sig_transdc_His_kin_Hpt_dom"/>
</dbReference>
<dbReference type="FunFam" id="1.10.287.130:FF:000065">
    <property type="entry name" value="Histidine kinase"/>
    <property type="match status" value="1"/>
</dbReference>
<evidence type="ECO:0000256" key="8">
    <source>
        <dbReference type="ARBA" id="ARBA00022692"/>
    </source>
</evidence>
<keyword evidence="4" id="KW-1003">Cell membrane</keyword>
<feature type="transmembrane region" description="Helical" evidence="21">
    <location>
        <begin position="390"/>
        <end position="411"/>
    </location>
</feature>
<dbReference type="InterPro" id="IPR014302">
    <property type="entry name" value="Sig_transdc_His_kinase_TorS"/>
</dbReference>
<dbReference type="Pfam" id="PF21689">
    <property type="entry name" value="TorS_sensor_domain"/>
    <property type="match status" value="1"/>
</dbReference>
<evidence type="ECO:0000313" key="26">
    <source>
        <dbReference type="EMBL" id="OSK95403.1"/>
    </source>
</evidence>
<proteinExistence type="predicted"/>
<evidence type="ECO:0000256" key="16">
    <source>
        <dbReference type="ARBA" id="ARBA00063294"/>
    </source>
</evidence>
<gene>
    <name evidence="26" type="ORF">ECXG_01944</name>
</gene>
<evidence type="ECO:0000256" key="19">
    <source>
        <dbReference type="PROSITE-ProRule" id="PRU00169"/>
    </source>
</evidence>
<dbReference type="Gene3D" id="6.10.340.10">
    <property type="match status" value="1"/>
</dbReference>
<dbReference type="InterPro" id="IPR003660">
    <property type="entry name" value="HAMP_dom"/>
</dbReference>
<evidence type="ECO:0000256" key="9">
    <source>
        <dbReference type="ARBA" id="ARBA00022741"/>
    </source>
</evidence>
<dbReference type="CDD" id="cd00082">
    <property type="entry name" value="HisKA"/>
    <property type="match status" value="1"/>
</dbReference>
<dbReference type="PRINTS" id="PR00344">
    <property type="entry name" value="BCTRLSENSOR"/>
</dbReference>
<dbReference type="FunFam" id="1.20.58.920:FF:000001">
    <property type="entry name" value="Histidine kinase"/>
    <property type="match status" value="1"/>
</dbReference>
<evidence type="ECO:0000256" key="1">
    <source>
        <dbReference type="ARBA" id="ARBA00000085"/>
    </source>
</evidence>
<evidence type="ECO:0000256" key="11">
    <source>
        <dbReference type="ARBA" id="ARBA00022840"/>
    </source>
</evidence>
<dbReference type="InterPro" id="IPR038188">
    <property type="entry name" value="TorS_sensor_sf"/>
</dbReference>
<evidence type="ECO:0000256" key="18">
    <source>
        <dbReference type="PROSITE-ProRule" id="PRU00110"/>
    </source>
</evidence>
<dbReference type="Gene3D" id="3.40.50.2300">
    <property type="match status" value="1"/>
</dbReference>
<evidence type="ECO:0000256" key="20">
    <source>
        <dbReference type="SAM" id="Coils"/>
    </source>
</evidence>
<evidence type="ECO:0000256" key="4">
    <source>
        <dbReference type="ARBA" id="ARBA00022475"/>
    </source>
</evidence>
<dbReference type="Gene3D" id="1.10.287.130">
    <property type="match status" value="1"/>
</dbReference>
<dbReference type="PROSITE" id="PS50885">
    <property type="entry name" value="HAMP"/>
    <property type="match status" value="1"/>
</dbReference>
<evidence type="ECO:0000256" key="12">
    <source>
        <dbReference type="ARBA" id="ARBA00022989"/>
    </source>
</evidence>
<comment type="subunit">
    <text evidence="16">May form homomultimers. Seems to interact with TorT and TorC apocytochrome.</text>
</comment>
<feature type="modified residue" description="Phosphohistidine" evidence="18">
    <location>
        <position position="919"/>
    </location>
</feature>
<dbReference type="Pfam" id="PF01627">
    <property type="entry name" value="Hpt"/>
    <property type="match status" value="1"/>
</dbReference>
<dbReference type="Pfam" id="PF00672">
    <property type="entry name" value="HAMP"/>
    <property type="match status" value="1"/>
</dbReference>
<feature type="coiled-coil region" evidence="20">
    <location>
        <begin position="468"/>
        <end position="502"/>
    </location>
</feature>
<evidence type="ECO:0000256" key="6">
    <source>
        <dbReference type="ARBA" id="ARBA00022553"/>
    </source>
</evidence>
<evidence type="ECO:0000256" key="17">
    <source>
        <dbReference type="ARBA" id="ARBA00067865"/>
    </source>
</evidence>
<evidence type="ECO:0000256" key="3">
    <source>
        <dbReference type="ARBA" id="ARBA00012438"/>
    </source>
</evidence>
<dbReference type="InterPro" id="IPR011006">
    <property type="entry name" value="CheY-like_superfamily"/>
</dbReference>
<dbReference type="PROSITE" id="PS50109">
    <property type="entry name" value="HIS_KIN"/>
    <property type="match status" value="1"/>
</dbReference>
<keyword evidence="12 21" id="KW-1133">Transmembrane helix</keyword>
<feature type="domain" description="Response regulatory" evidence="23">
    <location>
        <begin position="742"/>
        <end position="857"/>
    </location>
</feature>
<dbReference type="Gene3D" id="1.20.58.920">
    <property type="match status" value="1"/>
</dbReference>
<keyword evidence="5" id="KW-0997">Cell inner membrane</keyword>
<feature type="transmembrane region" description="Helical" evidence="21">
    <location>
        <begin position="68"/>
        <end position="90"/>
    </location>
</feature>
<dbReference type="Gene3D" id="3.30.565.10">
    <property type="entry name" value="Histidine kinase-like ATPase, C-terminal domain"/>
    <property type="match status" value="1"/>
</dbReference>
<dbReference type="AlphaFoldDB" id="A0A1X3J3V0"/>
<dbReference type="PANTHER" id="PTHR43047">
    <property type="entry name" value="TWO-COMPONENT HISTIDINE PROTEIN KINASE"/>
    <property type="match status" value="1"/>
</dbReference>
<dbReference type="Proteomes" id="UP000193942">
    <property type="component" value="Unassembled WGS sequence"/>
</dbReference>
<keyword evidence="8 21" id="KW-0812">Transmembrane</keyword>
<dbReference type="InterPro" id="IPR037952">
    <property type="entry name" value="Sensor_TorS"/>
</dbReference>
<comment type="catalytic activity">
    <reaction evidence="1">
        <text>ATP + protein L-histidine = ADP + protein N-phospho-L-histidine.</text>
        <dbReference type="EC" id="2.7.13.3"/>
    </reaction>
</comment>
<dbReference type="CDD" id="cd06225">
    <property type="entry name" value="HAMP"/>
    <property type="match status" value="1"/>
</dbReference>
<dbReference type="SUPFAM" id="SSF47384">
    <property type="entry name" value="Homodimeric domain of signal transducing histidine kinase"/>
    <property type="match status" value="1"/>
</dbReference>
<feature type="modified residue" description="4-aspartylphosphate" evidence="19">
    <location>
        <position position="792"/>
    </location>
</feature>
<dbReference type="InterPro" id="IPR005467">
    <property type="entry name" value="His_kinase_dom"/>
</dbReference>
<dbReference type="SMART" id="SM00388">
    <property type="entry name" value="HisKA"/>
    <property type="match status" value="1"/>
</dbReference>
<evidence type="ECO:0000313" key="27">
    <source>
        <dbReference type="Proteomes" id="UP000193942"/>
    </source>
</evidence>
<evidence type="ECO:0000259" key="24">
    <source>
        <dbReference type="PROSITE" id="PS50885"/>
    </source>
</evidence>
<dbReference type="InterPro" id="IPR003661">
    <property type="entry name" value="HisK_dim/P_dom"/>
</dbReference>
<dbReference type="CDD" id="cd16922">
    <property type="entry name" value="HATPase_EvgS-ArcB-TorS-like"/>
    <property type="match status" value="1"/>
</dbReference>
<dbReference type="InterPro" id="IPR003594">
    <property type="entry name" value="HATPase_dom"/>
</dbReference>
<dbReference type="InterPro" id="IPR001789">
    <property type="entry name" value="Sig_transdc_resp-reg_receiver"/>
</dbReference>
<dbReference type="SMART" id="SM00073">
    <property type="entry name" value="HPT"/>
    <property type="match status" value="1"/>
</dbReference>
<dbReference type="EMBL" id="ADIZ01000015">
    <property type="protein sequence ID" value="OSK95403.1"/>
    <property type="molecule type" value="Genomic_DNA"/>
</dbReference>
<protein>
    <recommendedName>
        <fullName evidence="17">Sensor protein TorS</fullName>
        <ecNumber evidence="3">2.7.13.3</ecNumber>
    </recommendedName>
</protein>
<name>A0A1X3J3V0_ECOLX</name>
<evidence type="ECO:0000256" key="21">
    <source>
        <dbReference type="SAM" id="Phobius"/>
    </source>
</evidence>
<dbReference type="Pfam" id="PF00072">
    <property type="entry name" value="Response_reg"/>
    <property type="match status" value="1"/>
</dbReference>
<dbReference type="NCBIfam" id="TIGR02956">
    <property type="entry name" value="TMAO_torS"/>
    <property type="match status" value="1"/>
</dbReference>
<dbReference type="PROSITE" id="PS50110">
    <property type="entry name" value="RESPONSE_REGULATORY"/>
    <property type="match status" value="1"/>
</dbReference>
<evidence type="ECO:0000256" key="2">
    <source>
        <dbReference type="ARBA" id="ARBA00004429"/>
    </source>
</evidence>
<dbReference type="NCBIfam" id="NF008543">
    <property type="entry name" value="PRK11466.1"/>
    <property type="match status" value="1"/>
</dbReference>
<keyword evidence="13" id="KW-0902">Two-component regulatory system</keyword>
<reference evidence="26 27" key="1">
    <citation type="submission" date="2010-04" db="EMBL/GenBank/DDBJ databases">
        <title>The Genome Sequence of Escherichia coli TA447.</title>
        <authorList>
            <consortium name="The Broad Institute Genome Sequencing Platform"/>
            <consortium name="The Broad Institute Genome Sequencing Center for Infectious Disease"/>
            <person name="Feldgarden M."/>
            <person name="Gordon D.M."/>
            <person name="Johnson J.R."/>
            <person name="Johnston B.D."/>
            <person name="Young S."/>
            <person name="Zeng Q."/>
            <person name="Koehrsen M."/>
            <person name="Alvarado L."/>
            <person name="Berlin A.M."/>
            <person name="Borenstein D."/>
            <person name="Chapman S.B."/>
            <person name="Chen Z."/>
            <person name="Engels R."/>
            <person name="Freedman E."/>
            <person name="Gellesch M."/>
            <person name="Goldberg J."/>
            <person name="Griggs A."/>
            <person name="Gujja S."/>
            <person name="Heilman E.R."/>
            <person name="Heiman D.I."/>
            <person name="Hepburn T.A."/>
            <person name="Howarth C."/>
            <person name="Jen D."/>
            <person name="Larson L."/>
            <person name="Mehta T."/>
            <person name="Park D."/>
            <person name="Pearson M."/>
            <person name="Richards J."/>
            <person name="Roberts A."/>
            <person name="Saif S."/>
            <person name="Shea T.D."/>
            <person name="Shenoy N."/>
            <person name="Sisk P."/>
            <person name="Stolte C."/>
            <person name="Sykes S.N."/>
            <person name="Walk T."/>
            <person name="White J."/>
            <person name="Yandava C."/>
            <person name="Haas B."/>
            <person name="Henn M.R."/>
            <person name="Nusbaum C."/>
            <person name="Birren B."/>
        </authorList>
    </citation>
    <scope>NUCLEOTIDE SEQUENCE [LARGE SCALE GENOMIC DNA]</scope>
    <source>
        <strain evidence="26 27">TA447</strain>
    </source>
</reference>
<dbReference type="CDD" id="cd16172">
    <property type="entry name" value="TorS_sensor_domain"/>
    <property type="match status" value="1"/>
</dbReference>
<evidence type="ECO:0000259" key="23">
    <source>
        <dbReference type="PROSITE" id="PS50110"/>
    </source>
</evidence>
<feature type="domain" description="HAMP" evidence="24">
    <location>
        <begin position="413"/>
        <end position="469"/>
    </location>
</feature>
<feature type="domain" description="HPt" evidence="25">
    <location>
        <begin position="880"/>
        <end position="964"/>
    </location>
</feature>
<evidence type="ECO:0000256" key="13">
    <source>
        <dbReference type="ARBA" id="ARBA00023012"/>
    </source>
</evidence>
<keyword evidence="10" id="KW-0418">Kinase</keyword>
<evidence type="ECO:0000256" key="14">
    <source>
        <dbReference type="ARBA" id="ARBA00023136"/>
    </source>
</evidence>
<dbReference type="SUPFAM" id="SSF52172">
    <property type="entry name" value="CheY-like"/>
    <property type="match status" value="1"/>
</dbReference>
<dbReference type="PIRSF" id="PIRSF036437">
    <property type="entry name" value="HK_TorS"/>
    <property type="match status" value="1"/>
</dbReference>
<dbReference type="InterPro" id="IPR036890">
    <property type="entry name" value="HATPase_C_sf"/>
</dbReference>
<evidence type="ECO:0000256" key="5">
    <source>
        <dbReference type="ARBA" id="ARBA00022519"/>
    </source>
</evidence>
<dbReference type="SUPFAM" id="SSF55874">
    <property type="entry name" value="ATPase domain of HSP90 chaperone/DNA topoisomerase II/histidine kinase"/>
    <property type="match status" value="1"/>
</dbReference>
<dbReference type="PROSITE" id="PS50894">
    <property type="entry name" value="HPT"/>
    <property type="match status" value="1"/>
</dbReference>
<dbReference type="GO" id="GO:0005524">
    <property type="term" value="F:ATP binding"/>
    <property type="evidence" value="ECO:0007669"/>
    <property type="project" value="UniProtKB-KW"/>
</dbReference>
<evidence type="ECO:0000256" key="7">
    <source>
        <dbReference type="ARBA" id="ARBA00022679"/>
    </source>
</evidence>
<comment type="subcellular location">
    <subcellularLocation>
        <location evidence="2">Cell inner membrane</location>
        <topology evidence="2">Multi-pass membrane protein</topology>
    </subcellularLocation>
</comment>
<dbReference type="SMART" id="SM00304">
    <property type="entry name" value="HAMP"/>
    <property type="match status" value="1"/>
</dbReference>
<comment type="function">
    <text evidence="15">Member of the two-component regulatory system TorS/TorR involved in the anaerobic utilization of trimethylamine-N-oxide (TMAO). Detects the presence of TMAO in the medium and, in response, activates TorR via a four-step phosphorelay. When TMAO is removed, TorS can dephosphorylate TorR, probably by a reverse phosphorelay involving His-860 and Asp-733.</text>
</comment>
<dbReference type="Pfam" id="PF02518">
    <property type="entry name" value="HATPase_c"/>
    <property type="match status" value="1"/>
</dbReference>
<sequence length="973" mass="107481">MKCCASCQRNRLSAENAGNMKRERSKNSSTRMIASSIIRLYARCIPLCDSTFFTLSTPTVNLTLTRRLWMGFALMALLTLTSTLVGWYNLRFISQVEKDNTQALIPTMNMARQLSEASAWELFAAQNLTSADNEKMWQAQGRMLTAQSLKINALLQALREQGFDTTAIEQQEQEISRSLRQQGELVGQRLQLRQQQQRLSQQIVAAADEIARLAQGQANNAATSAGATQAGIYDLIEQDQRQAAESALDRLIDIDLEYVNQMNELRLSALRVQQMVMNLGLEQIQKNAPTLKKQLNNAVKILQRRQIRIEDPGVRAQVATTLTTVSQYSDLLALFQQDSEISNHLQTLAQNNIAQFAQFSSEVSQLVDTIELRNQHGLAHLEKASARGQYSLLLLGMVSLCALILILWRVVYRSVTRPLAEQTQALQRLLDGDIDSPFPETAGVRELDTIGRLMDAFRSSVHALNRHREQLAAQVKARTAELQELVIEHRQARAEAEKASQAKSAFLAAMSHEIRTPLYGILGTAQLLADNPALNAQRDDLRAITDSGESLLTILNDILDYSAIEAGGKNVSVSDEPFEPRPLLESTLQLMSGRVKGRPIRLTTEMADDVPTALMGDPRRIRQVITNLLSNALRFTDEGQIVLRSRTDGEQWLVEVEDSGCGIDPAKLAEIFQPFVQVSGKRGGTGLGLTISSRLAQAMGGELSATSTPEVGSCFCLRLPLRVATAPVPKTVNQAVRLDGLRLLLIEDNPLTQRITVEMLNTSGAQVVAIGNAAQALETLQNSEPFAAALVDFDLPDIDGITLARQLAQQYPSLVLIGFSAHVIDETLRQRTSSLFRGIIPKPVPREVLGQLLAHYLQLQANNDLPLDVSQLNEDAQLMGTEKIHEWLALFKQHALPLLDEIDIARASQDSEKIKRAAHQLKSSCSSLGMRSASQLCAQLEQQPLSAPLPHEEITRSVAALEAWLNKKDLNAI</sequence>
<dbReference type="InterPro" id="IPR036097">
    <property type="entry name" value="HisK_dim/P_sf"/>
</dbReference>